<dbReference type="STRING" id="455432.AWN90_13640"/>
<evidence type="ECO:0000313" key="2">
    <source>
        <dbReference type="EMBL" id="KZM68827.1"/>
    </source>
</evidence>
<evidence type="ECO:0008006" key="4">
    <source>
        <dbReference type="Google" id="ProtNLM"/>
    </source>
</evidence>
<dbReference type="EMBL" id="LWGR01000021">
    <property type="protein sequence ID" value="KZM68827.1"/>
    <property type="molecule type" value="Genomic_DNA"/>
</dbReference>
<name>A0A164HUJ1_9NOCA</name>
<proteinExistence type="predicted"/>
<dbReference type="Pfam" id="PF10910">
    <property type="entry name" value="Phage_gene29"/>
    <property type="match status" value="1"/>
</dbReference>
<accession>A0A164HUJ1</accession>
<dbReference type="Proteomes" id="UP000076512">
    <property type="component" value="Unassembled WGS sequence"/>
</dbReference>
<feature type="compositionally biased region" description="Polar residues" evidence="1">
    <location>
        <begin position="71"/>
        <end position="84"/>
    </location>
</feature>
<dbReference type="InterPro" id="IPR021226">
    <property type="entry name" value="Phage_gene29"/>
</dbReference>
<gene>
    <name evidence="2" type="ORF">AWN90_13640</name>
</gene>
<feature type="region of interest" description="Disordered" evidence="1">
    <location>
        <begin position="62"/>
        <end position="88"/>
    </location>
</feature>
<evidence type="ECO:0000256" key="1">
    <source>
        <dbReference type="SAM" id="MobiDB-lite"/>
    </source>
</evidence>
<dbReference type="AlphaFoldDB" id="A0A164HUJ1"/>
<sequence length="130" mass="14492">MSLPAQATCNPEDPEEFALWALVHLPRVGVPLLMHPEVLRDWSKHLWELGFRHDPSLQTKKLQRPIAGKQSPFNGSTQWVSTDTPDPPLRALPDIASLTPDENAAMLAQYERAGMIPDSAEQRDGAFSIQ</sequence>
<organism evidence="2 3">
    <name type="scientific">Nocardia terpenica</name>
    <dbReference type="NCBI Taxonomy" id="455432"/>
    <lineage>
        <taxon>Bacteria</taxon>
        <taxon>Bacillati</taxon>
        <taxon>Actinomycetota</taxon>
        <taxon>Actinomycetes</taxon>
        <taxon>Mycobacteriales</taxon>
        <taxon>Nocardiaceae</taxon>
        <taxon>Nocardia</taxon>
    </lineage>
</organism>
<protein>
    <recommendedName>
        <fullName evidence="4">DUF2744 domain-containing protein</fullName>
    </recommendedName>
</protein>
<reference evidence="2 3" key="1">
    <citation type="submission" date="2016-04" db="EMBL/GenBank/DDBJ databases">
        <authorList>
            <person name="Evans L.H."/>
            <person name="Alamgir A."/>
            <person name="Owens N."/>
            <person name="Weber N.D."/>
            <person name="Virtaneva K."/>
            <person name="Barbian K."/>
            <person name="Babar A."/>
            <person name="Rosenke K."/>
        </authorList>
    </citation>
    <scope>NUCLEOTIDE SEQUENCE [LARGE SCALE GENOMIC DNA]</scope>
    <source>
        <strain evidence="2 3">IFM 0406</strain>
    </source>
</reference>
<comment type="caution">
    <text evidence="2">The sequence shown here is derived from an EMBL/GenBank/DDBJ whole genome shotgun (WGS) entry which is preliminary data.</text>
</comment>
<evidence type="ECO:0000313" key="3">
    <source>
        <dbReference type="Proteomes" id="UP000076512"/>
    </source>
</evidence>
<dbReference type="RefSeq" id="WP_067580767.1">
    <property type="nucleotide sequence ID" value="NZ_JABMCZ010000002.1"/>
</dbReference>
<keyword evidence="3" id="KW-1185">Reference proteome</keyword>